<dbReference type="Proteomes" id="UP000294200">
    <property type="component" value="Unassembled WGS sequence"/>
</dbReference>
<comment type="caution">
    <text evidence="1">The sequence shown here is derived from an EMBL/GenBank/DDBJ whole genome shotgun (WGS) entry which is preliminary data.</text>
</comment>
<dbReference type="AlphaFoldDB" id="A0A4R0XIM8"/>
<dbReference type="EMBL" id="MWML01000127">
    <property type="protein sequence ID" value="TCG06071.1"/>
    <property type="molecule type" value="Genomic_DNA"/>
</dbReference>
<accession>A0A4R0XIM8</accession>
<organism evidence="1 2">
    <name type="scientific">Paraburkholderia steynii</name>
    <dbReference type="NCBI Taxonomy" id="1245441"/>
    <lineage>
        <taxon>Bacteria</taxon>
        <taxon>Pseudomonadati</taxon>
        <taxon>Pseudomonadota</taxon>
        <taxon>Betaproteobacteria</taxon>
        <taxon>Burkholderiales</taxon>
        <taxon>Burkholderiaceae</taxon>
        <taxon>Paraburkholderia</taxon>
    </lineage>
</organism>
<name>A0A4R0XIM8_9BURK</name>
<gene>
    <name evidence="1" type="ORF">BZM27_28940</name>
</gene>
<evidence type="ECO:0000313" key="1">
    <source>
        <dbReference type="EMBL" id="TCG06071.1"/>
    </source>
</evidence>
<protein>
    <submittedName>
        <fullName evidence="1">Uncharacterized protein</fullName>
    </submittedName>
</protein>
<reference evidence="1 2" key="1">
    <citation type="submission" date="2017-02" db="EMBL/GenBank/DDBJ databases">
        <title>Paraburkholderia sophoroidis sp. nov. and Paraburkholderia steynii sp. nov. rhizobial symbionts of the fynbos legume Hypocalyptus sophoroides.</title>
        <authorList>
            <person name="Steenkamp E.T."/>
            <person name="Beukes C.W."/>
            <person name="Van Zyl E."/>
            <person name="Avontuur J."/>
            <person name="Chan W.Y."/>
            <person name="Hassen A."/>
            <person name="Palmer M."/>
            <person name="Mthombeni L."/>
            <person name="Phalane F."/>
            <person name="Sereme K."/>
            <person name="Venter S.N."/>
        </authorList>
    </citation>
    <scope>NUCLEOTIDE SEQUENCE [LARGE SCALE GENOMIC DNA]</scope>
    <source>
        <strain evidence="1 2">HC1.1ba</strain>
    </source>
</reference>
<sequence length="59" mass="6482">MESLNSGSRAQIAIRIGVSMRTPRMTGACVLSNHLFSDDMRTHVLADDPLEAEPVATRR</sequence>
<keyword evidence="2" id="KW-1185">Reference proteome</keyword>
<proteinExistence type="predicted"/>
<evidence type="ECO:0000313" key="2">
    <source>
        <dbReference type="Proteomes" id="UP000294200"/>
    </source>
</evidence>